<sequence>MAGPRLVWSRTDTRVQLADYLAGVARKIASEELNGRGDARLTALLRPYVAPSSCWADADSRVLAPPERPAPAARTECIRFVSQPP</sequence>
<name>A0A345XI29_9ACTN</name>
<protein>
    <submittedName>
        <fullName evidence="1">Uncharacterized protein</fullName>
    </submittedName>
</protein>
<dbReference type="Proteomes" id="UP000254425">
    <property type="component" value="Chromosome"/>
</dbReference>
<proteinExistence type="predicted"/>
<dbReference type="AlphaFoldDB" id="A0A345XI29"/>
<dbReference type="KEGG" id="sarm:DVA86_00180"/>
<gene>
    <name evidence="1" type="ORF">DVA86_00180</name>
</gene>
<evidence type="ECO:0000313" key="1">
    <source>
        <dbReference type="EMBL" id="AXK31295.1"/>
    </source>
</evidence>
<accession>A0A345XI29</accession>
<evidence type="ECO:0000313" key="2">
    <source>
        <dbReference type="Proteomes" id="UP000254425"/>
    </source>
</evidence>
<keyword evidence="2" id="KW-1185">Reference proteome</keyword>
<organism evidence="1 2">
    <name type="scientific">Streptomyces armeniacus</name>
    <dbReference type="NCBI Taxonomy" id="83291"/>
    <lineage>
        <taxon>Bacteria</taxon>
        <taxon>Bacillati</taxon>
        <taxon>Actinomycetota</taxon>
        <taxon>Actinomycetes</taxon>
        <taxon>Kitasatosporales</taxon>
        <taxon>Streptomycetaceae</taxon>
        <taxon>Streptomyces</taxon>
    </lineage>
</organism>
<reference evidence="1 2" key="1">
    <citation type="submission" date="2018-07" db="EMBL/GenBank/DDBJ databases">
        <title>Draft genome of the type strain Streptomyces armeniacus ATCC 15676.</title>
        <authorList>
            <person name="Labana P."/>
            <person name="Gosse J.T."/>
            <person name="Boddy C.N."/>
        </authorList>
    </citation>
    <scope>NUCLEOTIDE SEQUENCE [LARGE SCALE GENOMIC DNA]</scope>
    <source>
        <strain evidence="1 2">ATCC 15676</strain>
    </source>
</reference>
<dbReference type="EMBL" id="CP031320">
    <property type="protein sequence ID" value="AXK31295.1"/>
    <property type="molecule type" value="Genomic_DNA"/>
</dbReference>